<evidence type="ECO:0000256" key="12">
    <source>
        <dbReference type="ARBA" id="ARBA00070218"/>
    </source>
</evidence>
<dbReference type="Pfam" id="PF21404">
    <property type="entry name" value="AMG1_III"/>
    <property type="match status" value="1"/>
</dbReference>
<dbReference type="InterPro" id="IPR016657">
    <property type="entry name" value="PAGM"/>
</dbReference>
<feature type="binding site" evidence="16">
    <location>
        <position position="291"/>
    </location>
    <ligand>
        <name>Mg(2+)</name>
        <dbReference type="ChEBI" id="CHEBI:18420"/>
    </ligand>
</feature>
<dbReference type="InterPro" id="IPR016066">
    <property type="entry name" value="A-D-PHexomutase_CS"/>
</dbReference>
<feature type="domain" description="Alpha-D-phosphohexomutase C-terminal" evidence="17">
    <location>
        <begin position="502"/>
        <end position="540"/>
    </location>
</feature>
<dbReference type="PROSITE" id="PS00710">
    <property type="entry name" value="PGM_PMM"/>
    <property type="match status" value="1"/>
</dbReference>
<feature type="domain" description="Alpha-D-phosphohexomutase alpha/beta/alpha" evidence="18">
    <location>
        <begin position="124"/>
        <end position="172"/>
    </location>
</feature>
<evidence type="ECO:0000256" key="16">
    <source>
        <dbReference type="PIRSR" id="PIRSR016408-3"/>
    </source>
</evidence>
<comment type="cofactor">
    <cofactor evidence="13 16">
        <name>Mg(2+)</name>
        <dbReference type="ChEBI" id="CHEBI:18420"/>
    </cofactor>
    <text evidence="13 16">Binds 1 Mg(2+) ion per subunit.</text>
</comment>
<dbReference type="CDD" id="cd03086">
    <property type="entry name" value="PGM3"/>
    <property type="match status" value="1"/>
</dbReference>
<dbReference type="EC" id="5.4.2.3" evidence="4 13"/>
<comment type="similarity">
    <text evidence="3 13">Belongs to the phosphohexose mutase family.</text>
</comment>
<dbReference type="Pfam" id="PF21405">
    <property type="entry name" value="AMG1_II"/>
    <property type="match status" value="1"/>
</dbReference>
<dbReference type="PANTHER" id="PTHR45955">
    <property type="entry name" value="PHOSPHOACETYLGLUCOSAMINE MUTASE"/>
    <property type="match status" value="1"/>
</dbReference>
<dbReference type="InterPro" id="IPR005843">
    <property type="entry name" value="A-D-PHexomutase_C"/>
</dbReference>
<feature type="domain" description="Alpha-D-phosphohexomutase alpha/beta/alpha" evidence="18">
    <location>
        <begin position="59"/>
        <end position="93"/>
    </location>
</feature>
<evidence type="ECO:0000256" key="2">
    <source>
        <dbReference type="ARBA" id="ARBA00004865"/>
    </source>
</evidence>
<feature type="binding site" evidence="15">
    <location>
        <position position="520"/>
    </location>
    <ligand>
        <name>substrate</name>
    </ligand>
</feature>
<gene>
    <name evidence="21" type="ORF">LARSCL_LOCUS16604</name>
</gene>
<comment type="catalytic activity">
    <reaction evidence="1 13">
        <text>N-acetyl-alpha-D-glucosamine 1-phosphate = N-acetyl-D-glucosamine 6-phosphate</text>
        <dbReference type="Rhea" id="RHEA:23804"/>
        <dbReference type="ChEBI" id="CHEBI:57513"/>
        <dbReference type="ChEBI" id="CHEBI:57776"/>
        <dbReference type="EC" id="5.4.2.3"/>
    </reaction>
</comment>
<evidence type="ECO:0000259" key="19">
    <source>
        <dbReference type="Pfam" id="PF21404"/>
    </source>
</evidence>
<organism evidence="21 22">
    <name type="scientific">Larinioides sclopetarius</name>
    <dbReference type="NCBI Taxonomy" id="280406"/>
    <lineage>
        <taxon>Eukaryota</taxon>
        <taxon>Metazoa</taxon>
        <taxon>Ecdysozoa</taxon>
        <taxon>Arthropoda</taxon>
        <taxon>Chelicerata</taxon>
        <taxon>Arachnida</taxon>
        <taxon>Araneae</taxon>
        <taxon>Araneomorphae</taxon>
        <taxon>Entelegynae</taxon>
        <taxon>Araneoidea</taxon>
        <taxon>Araneidae</taxon>
        <taxon>Larinioides</taxon>
    </lineage>
</organism>
<name>A0AAV2B3P8_9ARAC</name>
<keyword evidence="10" id="KW-0119">Carbohydrate metabolism</keyword>
<dbReference type="SUPFAM" id="SSF55957">
    <property type="entry name" value="Phosphoglucomutase, C-terminal domain"/>
    <property type="match status" value="1"/>
</dbReference>
<dbReference type="Pfam" id="PF00408">
    <property type="entry name" value="PGM_PMM_IV"/>
    <property type="match status" value="1"/>
</dbReference>
<comment type="caution">
    <text evidence="21">The sequence shown here is derived from an EMBL/GenBank/DDBJ whole genome shotgun (WGS) entry which is preliminary data.</text>
</comment>
<evidence type="ECO:0000256" key="3">
    <source>
        <dbReference type="ARBA" id="ARBA00010231"/>
    </source>
</evidence>
<dbReference type="FunFam" id="3.30.310.50:FF:000003">
    <property type="entry name" value="Phosphoacetylglucosamine mutase"/>
    <property type="match status" value="1"/>
</dbReference>
<dbReference type="InterPro" id="IPR049023">
    <property type="entry name" value="AMG1_II"/>
</dbReference>
<evidence type="ECO:0000256" key="8">
    <source>
        <dbReference type="ARBA" id="ARBA00022990"/>
    </source>
</evidence>
<feature type="domain" description="Phosphoacetylglucosamine mutase AMG1" evidence="20">
    <location>
        <begin position="180"/>
        <end position="296"/>
    </location>
</feature>
<evidence type="ECO:0000256" key="11">
    <source>
        <dbReference type="ARBA" id="ARBA00060228"/>
    </source>
</evidence>
<dbReference type="FunFam" id="3.40.120.10:FF:000019">
    <property type="entry name" value="Phosphoacetylglucosamine mutase"/>
    <property type="match status" value="1"/>
</dbReference>
<accession>A0AAV2B3P8</accession>
<evidence type="ECO:0000259" key="17">
    <source>
        <dbReference type="Pfam" id="PF00408"/>
    </source>
</evidence>
<keyword evidence="7 13" id="KW-0460">Magnesium</keyword>
<dbReference type="GO" id="GO:0004610">
    <property type="term" value="F:phosphoacetylglucosamine mutase activity"/>
    <property type="evidence" value="ECO:0007669"/>
    <property type="project" value="UniProtKB-UniRule"/>
</dbReference>
<dbReference type="Gene3D" id="3.30.310.50">
    <property type="entry name" value="Alpha-D-phosphohexomutase, C-terminal domain"/>
    <property type="match status" value="1"/>
</dbReference>
<dbReference type="InterPro" id="IPR005844">
    <property type="entry name" value="A-D-PHexomutase_a/b/a-I"/>
</dbReference>
<evidence type="ECO:0000256" key="6">
    <source>
        <dbReference type="ARBA" id="ARBA00022723"/>
    </source>
</evidence>
<evidence type="ECO:0000256" key="4">
    <source>
        <dbReference type="ARBA" id="ARBA00012731"/>
    </source>
</evidence>
<evidence type="ECO:0000256" key="7">
    <source>
        <dbReference type="ARBA" id="ARBA00022842"/>
    </source>
</evidence>
<dbReference type="GO" id="GO:0000287">
    <property type="term" value="F:magnesium ion binding"/>
    <property type="evidence" value="ECO:0007669"/>
    <property type="project" value="InterPro"/>
</dbReference>
<evidence type="ECO:0000313" key="22">
    <source>
        <dbReference type="Proteomes" id="UP001497382"/>
    </source>
</evidence>
<evidence type="ECO:0000256" key="14">
    <source>
        <dbReference type="PIRSR" id="PIRSR016408-1"/>
    </source>
</evidence>
<dbReference type="FunFam" id="3.40.120.10:FF:000013">
    <property type="entry name" value="Phosphoacetylglucosamine mutase"/>
    <property type="match status" value="1"/>
</dbReference>
<evidence type="ECO:0000313" key="21">
    <source>
        <dbReference type="EMBL" id="CAL1290634.1"/>
    </source>
</evidence>
<comment type="pathway">
    <text evidence="2 13">Nucleotide-sugar biosynthesis; UDP-N-acetyl-alpha-D-glucosamine biosynthesis; N-acetyl-alpha-D-glucosamine 1-phosphate from alpha-D-glucosamine 6-phosphate (route I): step 2/2.</text>
</comment>
<protein>
    <recommendedName>
        <fullName evidence="12 13">Phosphoacetylglucosamine mutase</fullName>
        <shortName evidence="13">PAGM</shortName>
        <ecNumber evidence="4 13">5.4.2.3</ecNumber>
    </recommendedName>
    <alternativeName>
        <fullName evidence="13">Acetylglucosamine phosphomutase</fullName>
    </alternativeName>
    <alternativeName>
        <fullName evidence="13">N-acetylglucosamine-phosphate mutase</fullName>
    </alternativeName>
</protein>
<keyword evidence="8" id="KW-0007">Acetylation</keyword>
<feature type="binding site" evidence="16">
    <location>
        <position position="289"/>
    </location>
    <ligand>
        <name>Mg(2+)</name>
        <dbReference type="ChEBI" id="CHEBI:18420"/>
    </ligand>
</feature>
<evidence type="ECO:0000256" key="1">
    <source>
        <dbReference type="ARBA" id="ARBA00000558"/>
    </source>
</evidence>
<dbReference type="Gene3D" id="3.40.120.10">
    <property type="entry name" value="Alpha-D-Glucose-1,6-Bisphosphate, subunit A, domain 3"/>
    <property type="match status" value="3"/>
</dbReference>
<feature type="binding site" evidence="15">
    <location>
        <begin position="511"/>
        <end position="515"/>
    </location>
    <ligand>
        <name>substrate</name>
    </ligand>
</feature>
<evidence type="ECO:0000259" key="18">
    <source>
        <dbReference type="Pfam" id="PF02878"/>
    </source>
</evidence>
<keyword evidence="9 13" id="KW-0413">Isomerase</keyword>
<dbReference type="InterPro" id="IPR016055">
    <property type="entry name" value="A-D-PHexomutase_a/b/a-I/II/III"/>
</dbReference>
<keyword evidence="6 13" id="KW-0479">Metal-binding</keyword>
<dbReference type="AlphaFoldDB" id="A0AAV2B3P8"/>
<evidence type="ECO:0000259" key="20">
    <source>
        <dbReference type="Pfam" id="PF21405"/>
    </source>
</evidence>
<sequence>MDKDFAFAATLGKEKYPKISSKILQYGTAGFREKAFELPHVMYRMGLLAVLRSKERQGKTVGIMITASHNPEEDNGVKLCDPSGEMLNKEWENFATDLVNVKDDYLSDCLKTIVCSSGINYDIQANVFLGRDTRKSSESLANAALNGVKSLKGEVKDFGLLTTPQLHFVVKCQNFPNFSAPIAPTPEGYYKRFSGAFNSLISQMTDHPQRSQIRGTKYIPEVYVDGANGVGALKLRELQSYIDSLKFQIFNDGSSGILNFQCGADFVKVGQNPPEGCDIEIGKRYASFDGDADRLVYYYKDSTGTFRLLDGDKIATLFAHFLQPLIKATELDLTMRVIQTAYANGSSTNYIEKTLGIPVVCVPTGVKHLHHEALKYDIGIYFEANGHGTVIFSNEAFKKIKEIGLNSNASLRQQIAAKKLTAVMDLINEAVGDAISDLLLTEAILYSYGWDTEDWNAMYTDFPNRQLKVKVPDRNVFSTTDAERKCVKPEGFQEALDRIVSEFEKSRAFVRPSGTEDVVRVYAEAQTQADADKLAKDIAELVKKFTNSL</sequence>
<feature type="binding site" evidence="15">
    <location>
        <begin position="383"/>
        <end position="385"/>
    </location>
    <ligand>
        <name>substrate</name>
    </ligand>
</feature>
<feature type="domain" description="Phosphoacetylglucosamine mutase AMG1" evidence="19">
    <location>
        <begin position="310"/>
        <end position="450"/>
    </location>
</feature>
<feature type="binding site" evidence="16">
    <location>
        <position position="293"/>
    </location>
    <ligand>
        <name>Mg(2+)</name>
        <dbReference type="ChEBI" id="CHEBI:18420"/>
    </ligand>
</feature>
<dbReference type="EMBL" id="CAXIEN010000267">
    <property type="protein sequence ID" value="CAL1290634.1"/>
    <property type="molecule type" value="Genomic_DNA"/>
</dbReference>
<dbReference type="SUPFAM" id="SSF53738">
    <property type="entry name" value="Phosphoglucomutase, first 3 domains"/>
    <property type="match status" value="4"/>
</dbReference>
<dbReference type="InterPro" id="IPR049022">
    <property type="entry name" value="AMG1_III"/>
</dbReference>
<keyword evidence="5" id="KW-0597">Phosphoprotein</keyword>
<dbReference type="Pfam" id="PF02878">
    <property type="entry name" value="PGM_PMM_I"/>
    <property type="match status" value="2"/>
</dbReference>
<comment type="function">
    <text evidence="11 13">Catalyzes the conversion of GlcNAc-6-P into GlcNAc-1-P during the synthesis of uridine diphosphate/UDP-GlcNAc, a sugar nucleotide critical to multiple glycosylation pathways including protein N- and O-glycosylation.</text>
</comment>
<dbReference type="GO" id="GO:0006048">
    <property type="term" value="P:UDP-N-acetylglucosamine biosynthetic process"/>
    <property type="evidence" value="ECO:0007669"/>
    <property type="project" value="UniProtKB-UniRule"/>
</dbReference>
<evidence type="ECO:0000256" key="9">
    <source>
        <dbReference type="ARBA" id="ARBA00023235"/>
    </source>
</evidence>
<dbReference type="Proteomes" id="UP001497382">
    <property type="component" value="Unassembled WGS sequence"/>
</dbReference>
<proteinExistence type="inferred from homology"/>
<feature type="binding site" description="via phosphate group" evidence="16">
    <location>
        <position position="68"/>
    </location>
    <ligand>
        <name>Mg(2+)</name>
        <dbReference type="ChEBI" id="CHEBI:18420"/>
    </ligand>
</feature>
<evidence type="ECO:0000256" key="13">
    <source>
        <dbReference type="PIRNR" id="PIRNR016408"/>
    </source>
</evidence>
<feature type="active site" description="Phosphoserine intermediate" evidence="14">
    <location>
        <position position="68"/>
    </location>
</feature>
<reference evidence="21 22" key="1">
    <citation type="submission" date="2024-04" db="EMBL/GenBank/DDBJ databases">
        <authorList>
            <person name="Rising A."/>
            <person name="Reimegard J."/>
            <person name="Sonavane S."/>
            <person name="Akerstrom W."/>
            <person name="Nylinder S."/>
            <person name="Hedman E."/>
            <person name="Kallberg Y."/>
        </authorList>
    </citation>
    <scope>NUCLEOTIDE SEQUENCE [LARGE SCALE GENOMIC DNA]</scope>
</reference>
<keyword evidence="22" id="KW-1185">Reference proteome</keyword>
<dbReference type="FunFam" id="3.40.120.10:FF:000015">
    <property type="entry name" value="Phosphoacetylglucosamine mutase"/>
    <property type="match status" value="1"/>
</dbReference>
<evidence type="ECO:0000256" key="5">
    <source>
        <dbReference type="ARBA" id="ARBA00022553"/>
    </source>
</evidence>
<evidence type="ECO:0000256" key="10">
    <source>
        <dbReference type="ARBA" id="ARBA00023277"/>
    </source>
</evidence>
<dbReference type="GO" id="GO:0005975">
    <property type="term" value="P:carbohydrate metabolic process"/>
    <property type="evidence" value="ECO:0007669"/>
    <property type="project" value="InterPro"/>
</dbReference>
<dbReference type="PIRSF" id="PIRSF016408">
    <property type="entry name" value="PAGM"/>
    <property type="match status" value="1"/>
</dbReference>
<dbReference type="PANTHER" id="PTHR45955:SF1">
    <property type="entry name" value="PHOSPHOACETYLGLUCOSAMINE MUTASE"/>
    <property type="match status" value="1"/>
</dbReference>
<dbReference type="InterPro" id="IPR036900">
    <property type="entry name" value="A-D-PHexomutase_C_sf"/>
</dbReference>
<evidence type="ECO:0000256" key="15">
    <source>
        <dbReference type="PIRSR" id="PIRSR016408-2"/>
    </source>
</evidence>